<dbReference type="OrthoDB" id="824552at2"/>
<keyword evidence="3" id="KW-1185">Reference proteome</keyword>
<evidence type="ECO:0000313" key="2">
    <source>
        <dbReference type="EMBL" id="TDQ17392.1"/>
    </source>
</evidence>
<dbReference type="RefSeq" id="WP_133555390.1">
    <property type="nucleotide sequence ID" value="NZ_SNYF01000006.1"/>
</dbReference>
<dbReference type="InterPro" id="IPR025348">
    <property type="entry name" value="DUF4252"/>
</dbReference>
<gene>
    <name evidence="2" type="ORF">DFQ04_2045</name>
</gene>
<feature type="signal peptide" evidence="1">
    <location>
        <begin position="1"/>
        <end position="19"/>
    </location>
</feature>
<protein>
    <submittedName>
        <fullName evidence="2">Uncharacterized protein DUF4252</fullName>
    </submittedName>
</protein>
<dbReference type="EMBL" id="SNYF01000006">
    <property type="protein sequence ID" value="TDQ17392.1"/>
    <property type="molecule type" value="Genomic_DNA"/>
</dbReference>
<evidence type="ECO:0000256" key="1">
    <source>
        <dbReference type="SAM" id="SignalP"/>
    </source>
</evidence>
<sequence>MKKLVLTLTFFAMVLGVQAQSKSIAALKEKYKGNEDFFQMELGGNFMNFAEGFKIDLDDKDMATVAKSVEKLNFLTLPENSATKGEFMALQKGLQRENYDLLMEAAEGKSGFMIYSKGNRTISDLVILVGDDKDGGMMVVELKGTFTQEMVNKAKSQLN</sequence>
<dbReference type="AlphaFoldDB" id="A0A4R6T6T8"/>
<name>A0A4R6T6T8_9BACT</name>
<organism evidence="2 3">
    <name type="scientific">Algoriphagus boseongensis</name>
    <dbReference type="NCBI Taxonomy" id="1442587"/>
    <lineage>
        <taxon>Bacteria</taxon>
        <taxon>Pseudomonadati</taxon>
        <taxon>Bacteroidota</taxon>
        <taxon>Cytophagia</taxon>
        <taxon>Cytophagales</taxon>
        <taxon>Cyclobacteriaceae</taxon>
        <taxon>Algoriphagus</taxon>
    </lineage>
</organism>
<evidence type="ECO:0000313" key="3">
    <source>
        <dbReference type="Proteomes" id="UP000294535"/>
    </source>
</evidence>
<proteinExistence type="predicted"/>
<accession>A0A4R6T6T8</accession>
<reference evidence="2 3" key="1">
    <citation type="submission" date="2019-03" db="EMBL/GenBank/DDBJ databases">
        <title>Genomic Encyclopedia of Type Strains, Phase III (KMG-III): the genomes of soil and plant-associated and newly described type strains.</title>
        <authorList>
            <person name="Whitman W."/>
        </authorList>
    </citation>
    <scope>NUCLEOTIDE SEQUENCE [LARGE SCALE GENOMIC DNA]</scope>
    <source>
        <strain evidence="2 3">CECT 8446</strain>
    </source>
</reference>
<feature type="chain" id="PRO_5020684928" evidence="1">
    <location>
        <begin position="20"/>
        <end position="159"/>
    </location>
</feature>
<comment type="caution">
    <text evidence="2">The sequence shown here is derived from an EMBL/GenBank/DDBJ whole genome shotgun (WGS) entry which is preliminary data.</text>
</comment>
<dbReference type="Proteomes" id="UP000294535">
    <property type="component" value="Unassembled WGS sequence"/>
</dbReference>
<dbReference type="Pfam" id="PF14060">
    <property type="entry name" value="DUF4252"/>
    <property type="match status" value="1"/>
</dbReference>
<keyword evidence="1" id="KW-0732">Signal</keyword>